<dbReference type="Pfam" id="PF06969">
    <property type="entry name" value="HemN_C"/>
    <property type="match status" value="1"/>
</dbReference>
<evidence type="ECO:0000256" key="3">
    <source>
        <dbReference type="RuleBase" id="RU364116"/>
    </source>
</evidence>
<dbReference type="GO" id="GO:0051539">
    <property type="term" value="F:4 iron, 4 sulfur cluster binding"/>
    <property type="evidence" value="ECO:0007669"/>
    <property type="project" value="UniProtKB-UniRule"/>
</dbReference>
<dbReference type="SFLD" id="SFLDS00029">
    <property type="entry name" value="Radical_SAM"/>
    <property type="match status" value="1"/>
</dbReference>
<organism evidence="5 6">
    <name type="scientific">Longibaculum muris</name>
    <dbReference type="NCBI Taxonomy" id="1796628"/>
    <lineage>
        <taxon>Bacteria</taxon>
        <taxon>Bacillati</taxon>
        <taxon>Bacillota</taxon>
        <taxon>Erysipelotrichia</taxon>
        <taxon>Erysipelotrichales</taxon>
        <taxon>Coprobacillaceae</taxon>
        <taxon>Longibaculum</taxon>
    </lineage>
</organism>
<protein>
    <recommendedName>
        <fullName evidence="2 3">Heme chaperone HemW</fullName>
    </recommendedName>
</protein>
<evidence type="ECO:0000259" key="4">
    <source>
        <dbReference type="PROSITE" id="PS51918"/>
    </source>
</evidence>
<evidence type="ECO:0000313" key="5">
    <source>
        <dbReference type="EMBL" id="TCV96997.1"/>
    </source>
</evidence>
<evidence type="ECO:0000256" key="2">
    <source>
        <dbReference type="ARBA" id="ARBA00017228"/>
    </source>
</evidence>
<dbReference type="RefSeq" id="WP_066450958.1">
    <property type="nucleotide sequence ID" value="NZ_JANKBF010000014.1"/>
</dbReference>
<dbReference type="SUPFAM" id="SSF102114">
    <property type="entry name" value="Radical SAM enzymes"/>
    <property type="match status" value="1"/>
</dbReference>
<reference evidence="5 6" key="1">
    <citation type="submission" date="2019-03" db="EMBL/GenBank/DDBJ databases">
        <title>Genomic Encyclopedia of Type Strains, Phase IV (KMG-IV): sequencing the most valuable type-strain genomes for metagenomic binning, comparative biology and taxonomic classification.</title>
        <authorList>
            <person name="Goeker M."/>
        </authorList>
    </citation>
    <scope>NUCLEOTIDE SEQUENCE [LARGE SCALE GENOMIC DNA]</scope>
    <source>
        <strain evidence="5 6">DSM 29487</strain>
    </source>
</reference>
<name>A0A4R3YVE6_9FIRM</name>
<feature type="domain" description="Radical SAM core" evidence="4">
    <location>
        <begin position="1"/>
        <end position="223"/>
    </location>
</feature>
<dbReference type="PANTHER" id="PTHR13932:SF5">
    <property type="entry name" value="RADICAL S-ADENOSYL METHIONINE DOMAIN-CONTAINING PROTEIN 1, MITOCHONDRIAL"/>
    <property type="match status" value="1"/>
</dbReference>
<dbReference type="Pfam" id="PF04055">
    <property type="entry name" value="Radical_SAM"/>
    <property type="match status" value="1"/>
</dbReference>
<keyword evidence="6" id="KW-1185">Reference proteome</keyword>
<evidence type="ECO:0000256" key="1">
    <source>
        <dbReference type="ARBA" id="ARBA00006100"/>
    </source>
</evidence>
<dbReference type="NCBIfam" id="TIGR00539">
    <property type="entry name" value="hemN_rel"/>
    <property type="match status" value="1"/>
</dbReference>
<dbReference type="InterPro" id="IPR006638">
    <property type="entry name" value="Elp3/MiaA/NifB-like_rSAM"/>
</dbReference>
<keyword evidence="3" id="KW-0408">Iron</keyword>
<comment type="subcellular location">
    <subcellularLocation>
        <location evidence="3">Cytoplasm</location>
    </subcellularLocation>
</comment>
<keyword evidence="3" id="KW-0143">Chaperone</keyword>
<dbReference type="SFLD" id="SFLDG01065">
    <property type="entry name" value="anaerobic_coproporphyrinogen-I"/>
    <property type="match status" value="1"/>
</dbReference>
<proteinExistence type="inferred from homology"/>
<keyword evidence="3" id="KW-0479">Metal-binding</keyword>
<dbReference type="InterPro" id="IPR034505">
    <property type="entry name" value="Coproporphyrinogen-III_oxidase"/>
</dbReference>
<accession>A0A4R3YVE6</accession>
<dbReference type="GeneID" id="98915906"/>
<dbReference type="GO" id="GO:0004109">
    <property type="term" value="F:coproporphyrinogen oxidase activity"/>
    <property type="evidence" value="ECO:0007669"/>
    <property type="project" value="InterPro"/>
</dbReference>
<dbReference type="GO" id="GO:0046872">
    <property type="term" value="F:metal ion binding"/>
    <property type="evidence" value="ECO:0007669"/>
    <property type="project" value="UniProtKB-UniRule"/>
</dbReference>
<keyword evidence="3" id="KW-0411">Iron-sulfur</keyword>
<comment type="caution">
    <text evidence="5">The sequence shown here is derived from an EMBL/GenBank/DDBJ whole genome shotgun (WGS) entry which is preliminary data.</text>
</comment>
<gene>
    <name evidence="5" type="ORF">EDD60_11577</name>
</gene>
<dbReference type="PANTHER" id="PTHR13932">
    <property type="entry name" value="COPROPORPHYRINIGEN III OXIDASE"/>
    <property type="match status" value="1"/>
</dbReference>
<dbReference type="Gene3D" id="3.80.30.20">
    <property type="entry name" value="tm_1862 like domain"/>
    <property type="match status" value="1"/>
</dbReference>
<dbReference type="Proteomes" id="UP000295515">
    <property type="component" value="Unassembled WGS sequence"/>
</dbReference>
<comment type="similarity">
    <text evidence="1">Belongs to the anaerobic coproporphyrinogen-III oxidase family. HemW subfamily.</text>
</comment>
<dbReference type="SFLD" id="SFLDF00562">
    <property type="entry name" value="HemN-like__clustered_with_heat"/>
    <property type="match status" value="1"/>
</dbReference>
<keyword evidence="3" id="KW-0004">4Fe-4S</keyword>
<keyword evidence="3" id="KW-0349">Heme</keyword>
<keyword evidence="3" id="KW-0949">S-adenosyl-L-methionine</keyword>
<dbReference type="InterPro" id="IPR007197">
    <property type="entry name" value="rSAM"/>
</dbReference>
<comment type="function">
    <text evidence="3">Probably acts as a heme chaperone, transferring heme to an unknown acceptor. Binds one molecule of heme per monomer, possibly covalently. Binds 1 [4Fe-4S] cluster. The cluster is coordinated with 3 cysteines and an exchangeable S-adenosyl-L-methionine.</text>
</comment>
<dbReference type="GO" id="GO:0006779">
    <property type="term" value="P:porphyrin-containing compound biosynthetic process"/>
    <property type="evidence" value="ECO:0007669"/>
    <property type="project" value="InterPro"/>
</dbReference>
<dbReference type="SMART" id="SM00729">
    <property type="entry name" value="Elp3"/>
    <property type="match status" value="1"/>
</dbReference>
<dbReference type="InterPro" id="IPR010723">
    <property type="entry name" value="HemN_C"/>
</dbReference>
<dbReference type="PROSITE" id="PS51918">
    <property type="entry name" value="RADICAL_SAM"/>
    <property type="match status" value="1"/>
</dbReference>
<dbReference type="AlphaFoldDB" id="A0A4R3YVE6"/>
<keyword evidence="3" id="KW-0963">Cytoplasm</keyword>
<dbReference type="GO" id="GO:0005737">
    <property type="term" value="C:cytoplasm"/>
    <property type="evidence" value="ECO:0007669"/>
    <property type="project" value="UniProtKB-SubCell"/>
</dbReference>
<sequence>MKSLYVHVPFCDHICSYCDFCKVFYKEDWANQYLEALSYEIKDKSIHDDYDTIYIGGGTPSSLSLKQLDTLFKMLEPLSIQVKEYSIEMNPESINEDKIDLLIKYGINRVSIGVQTFHNSLLEKIGRYHTSQQAIECIKMLHAKGIEDINVDLIYGLPSQTIQDIDEDIALINDLQISHLSIYSLILEEHTILKNQDYQPLDDEADAYWYEHINQKLKEIGFMHYEVSNYYRQKPSLHNLVYWHYQDYDGIGISAHSLKNHHRLENTNSLTQYINHHYLKEDVLLSREDELFEKIMMGLRLVDGICIDEINQQFDIDFLKQYQHTIEKYRTLKMLEIKNHYLRTTALGMNYLNTILVDFLDDEI</sequence>
<dbReference type="EMBL" id="SMCQ01000015">
    <property type="protein sequence ID" value="TCV96997.1"/>
    <property type="molecule type" value="Genomic_DNA"/>
</dbReference>
<dbReference type="CDD" id="cd01335">
    <property type="entry name" value="Radical_SAM"/>
    <property type="match status" value="1"/>
</dbReference>
<dbReference type="SFLD" id="SFLDG01082">
    <property type="entry name" value="B12-binding_domain_containing"/>
    <property type="match status" value="1"/>
</dbReference>
<evidence type="ECO:0000313" key="6">
    <source>
        <dbReference type="Proteomes" id="UP000295515"/>
    </source>
</evidence>
<dbReference type="InterPro" id="IPR004559">
    <property type="entry name" value="HemW-like"/>
</dbReference>
<dbReference type="InterPro" id="IPR023404">
    <property type="entry name" value="rSAM_horseshoe"/>
</dbReference>
<dbReference type="InterPro" id="IPR058240">
    <property type="entry name" value="rSAM_sf"/>
</dbReference>